<accession>A0ABT1YHP0</accession>
<evidence type="ECO:0000313" key="1">
    <source>
        <dbReference type="EMBL" id="MCR8632707.1"/>
    </source>
</evidence>
<name>A0ABT1YHP0_9BACL</name>
<gene>
    <name evidence="1" type="ORF">NV381_15995</name>
</gene>
<dbReference type="Proteomes" id="UP001300012">
    <property type="component" value="Unassembled WGS sequence"/>
</dbReference>
<protein>
    <submittedName>
        <fullName evidence="1">Uncharacterized protein</fullName>
    </submittedName>
</protein>
<dbReference type="EMBL" id="JANQBD010000011">
    <property type="protein sequence ID" value="MCR8632707.1"/>
    <property type="molecule type" value="Genomic_DNA"/>
</dbReference>
<sequence>MSKLIWTLGQSFDADTIKRIMVTNVADEMTVSDQAELQCKNSLACVS</sequence>
<reference evidence="1 2" key="1">
    <citation type="submission" date="2022-08" db="EMBL/GenBank/DDBJ databases">
        <title>Paenibacillus endoradicis sp. nov., Paenibacillus radicibacter sp. nov and Paenibacillus pararadicis sp. nov., three cold-adapted plant growth-promoting bacteria isolated from root of Larix gmelinii in Great Khingan.</title>
        <authorList>
            <person name="Xue H."/>
        </authorList>
    </citation>
    <scope>NUCLEOTIDE SEQUENCE [LARGE SCALE GENOMIC DNA]</scope>
    <source>
        <strain evidence="1 2">N5-1-1-5</strain>
    </source>
</reference>
<evidence type="ECO:0000313" key="2">
    <source>
        <dbReference type="Proteomes" id="UP001300012"/>
    </source>
</evidence>
<proteinExistence type="predicted"/>
<comment type="caution">
    <text evidence="1">The sequence shown here is derived from an EMBL/GenBank/DDBJ whole genome shotgun (WGS) entry which is preliminary data.</text>
</comment>
<keyword evidence="2" id="KW-1185">Reference proteome</keyword>
<dbReference type="RefSeq" id="WP_258214298.1">
    <property type="nucleotide sequence ID" value="NZ_JANQBD010000011.1"/>
</dbReference>
<organism evidence="1 2">
    <name type="scientific">Paenibacillus radicis</name>
    <name type="common">ex Xue et al. 2023</name>
    <dbReference type="NCBI Taxonomy" id="2972489"/>
    <lineage>
        <taxon>Bacteria</taxon>
        <taxon>Bacillati</taxon>
        <taxon>Bacillota</taxon>
        <taxon>Bacilli</taxon>
        <taxon>Bacillales</taxon>
        <taxon>Paenibacillaceae</taxon>
        <taxon>Paenibacillus</taxon>
    </lineage>
</organism>